<dbReference type="EMBL" id="DAAWIE010000010">
    <property type="protein sequence ID" value="HAF7992778.1"/>
    <property type="molecule type" value="Genomic_DNA"/>
</dbReference>
<evidence type="ECO:0000313" key="35">
    <source>
        <dbReference type="EMBL" id="HAE8075557.1"/>
    </source>
</evidence>
<dbReference type="AlphaFoldDB" id="A0A6Y5W9C2"/>
<evidence type="ECO:0000313" key="8">
    <source>
        <dbReference type="EMBL" id="HAE2968463.1"/>
    </source>
</evidence>
<evidence type="ECO:0000313" key="7">
    <source>
        <dbReference type="EMBL" id="HAE2735553.1"/>
    </source>
</evidence>
<evidence type="ECO:0000313" key="1">
    <source>
        <dbReference type="EMBL" id="HAB6550255.1"/>
    </source>
</evidence>
<dbReference type="EMBL" id="DAATDJ010000009">
    <property type="protein sequence ID" value="HAE8138664.1"/>
    <property type="molecule type" value="Genomic_DNA"/>
</dbReference>
<evidence type="ECO:0000313" key="48">
    <source>
        <dbReference type="EMBL" id="HAF1201826.1"/>
    </source>
</evidence>
<dbReference type="EMBL" id="DAASUS010000018">
    <property type="protein sequence ID" value="HAE7105785.1"/>
    <property type="molecule type" value="Genomic_DNA"/>
</dbReference>
<dbReference type="EMBL" id="DAARLV010000034">
    <property type="protein sequence ID" value="HAE2968463.1"/>
    <property type="molecule type" value="Genomic_DNA"/>
</dbReference>
<dbReference type="EMBL" id="DAASUZ010000018">
    <property type="protein sequence ID" value="HAE7142205.1"/>
    <property type="molecule type" value="Genomic_DNA"/>
</dbReference>
<dbReference type="EMBL" id="DAASVG010000010">
    <property type="protein sequence ID" value="HAE7168416.1"/>
    <property type="molecule type" value="Genomic_DNA"/>
</dbReference>
<dbReference type="EMBL" id="DAASUO010000010">
    <property type="protein sequence ID" value="HAE7086801.1"/>
    <property type="molecule type" value="Genomic_DNA"/>
</dbReference>
<dbReference type="EMBL" id="DAASXI010000010">
    <property type="protein sequence ID" value="HAE7417976.1"/>
    <property type="molecule type" value="Genomic_DNA"/>
</dbReference>
<dbReference type="EMBL" id="DAARPC010000029">
    <property type="protein sequence ID" value="HAE3333797.1"/>
    <property type="molecule type" value="Genomic_DNA"/>
</dbReference>
<dbReference type="EMBL" id="DAASDO010000016">
    <property type="protein sequence ID" value="HAE5073527.1"/>
    <property type="molecule type" value="Genomic_DNA"/>
</dbReference>
<evidence type="ECO:0000313" key="2">
    <source>
        <dbReference type="EMBL" id="HAE1789542.1"/>
    </source>
</evidence>
<evidence type="ECO:0000313" key="41">
    <source>
        <dbReference type="EMBL" id="HAE8183967.1"/>
    </source>
</evidence>
<dbReference type="EMBL" id="DAATDQ010000011">
    <property type="protein sequence ID" value="HAE8174298.1"/>
    <property type="molecule type" value="Genomic_DNA"/>
</dbReference>
<evidence type="ECO:0000313" key="32">
    <source>
        <dbReference type="EMBL" id="HAE7753394.1"/>
    </source>
</evidence>
<evidence type="ECO:0000313" key="45">
    <source>
        <dbReference type="EMBL" id="HAF0239336.1"/>
    </source>
</evidence>
<evidence type="ECO:0000313" key="50">
    <source>
        <dbReference type="EMBL" id="HAF7992778.1"/>
    </source>
</evidence>
<evidence type="ECO:0000313" key="42">
    <source>
        <dbReference type="EMBL" id="HAE9007558.1"/>
    </source>
</evidence>
<evidence type="ECO:0000313" key="36">
    <source>
        <dbReference type="EMBL" id="HAE8098233.1"/>
    </source>
</evidence>
<dbReference type="EMBL" id="DAATDA010000011">
    <property type="protein sequence ID" value="HAE8098233.1"/>
    <property type="molecule type" value="Genomic_DNA"/>
</dbReference>
<dbReference type="EMBL" id="DAARNI010000009">
    <property type="protein sequence ID" value="HAE3347737.1"/>
    <property type="molecule type" value="Genomic_DNA"/>
</dbReference>
<evidence type="ECO:0000313" key="18">
    <source>
        <dbReference type="EMBL" id="HAE5073527.1"/>
    </source>
</evidence>
<dbReference type="EMBL" id="DAAWEJ010000008">
    <property type="protein sequence ID" value="HAF7484676.1"/>
    <property type="molecule type" value="Genomic_DNA"/>
</dbReference>
<dbReference type="EMBL" id="DAATVB010000012">
    <property type="protein sequence ID" value="HAF0239336.1"/>
    <property type="molecule type" value="Genomic_DNA"/>
</dbReference>
<dbReference type="EMBL" id="DAAHMA010000009">
    <property type="protein sequence ID" value="HAB6550255.1"/>
    <property type="molecule type" value="Genomic_DNA"/>
</dbReference>
<evidence type="ECO:0000313" key="49">
    <source>
        <dbReference type="EMBL" id="HAF7484676.1"/>
    </source>
</evidence>
<dbReference type="EMBL" id="DAATDM010000019">
    <property type="protein sequence ID" value="HAE8151938.1"/>
    <property type="molecule type" value="Genomic_DNA"/>
</dbReference>
<evidence type="ECO:0000313" key="15">
    <source>
        <dbReference type="EMBL" id="HAE4531923.1"/>
    </source>
</evidence>
<evidence type="ECO:0000313" key="14">
    <source>
        <dbReference type="EMBL" id="HAE4177454.1"/>
    </source>
</evidence>
<reference evidence="1" key="2">
    <citation type="submission" date="2018-07" db="EMBL/GenBank/DDBJ databases">
        <authorList>
            <consortium name="NCBI Pathogen Detection Project"/>
        </authorList>
    </citation>
    <scope>NUCLEOTIDE SEQUENCE</scope>
    <source>
        <strain evidence="46">09-1866</strain>
        <strain evidence="22">09-5505</strain>
        <strain evidence="15">10-8592</strain>
        <strain evidence="48">11-0553</strain>
        <strain evidence="13">11-3314</strain>
        <strain evidence="42">11-6847</strain>
        <strain evidence="23">12-8310</strain>
        <strain evidence="12">13-4181</strain>
        <strain evidence="2">2009K-1559</strain>
        <strain evidence="5">2009K-1742</strain>
        <strain evidence="34">2010K-0351</strain>
        <strain evidence="4">2010K-0668</strain>
        <strain evidence="29">2010K-0669</strain>
        <strain evidence="6">2010K-0672</strain>
        <strain evidence="26">2010K-0673</strain>
        <strain evidence="50">2010K-0677</strain>
        <strain evidence="45">2010K-0678</strain>
        <strain evidence="14">2011K-0019</strain>
        <strain evidence="7">2011K-0079</strain>
        <strain evidence="28">2011K-1668</strain>
        <strain evidence="1">2012K-0283</strain>
        <strain evidence="35">2012K-0284</strain>
        <strain evidence="38">2012K-0499</strain>
        <strain evidence="27">2012K-0597</strain>
        <strain evidence="43">2012K-0627</strain>
        <strain evidence="51">2012K-0628</strain>
        <strain evidence="44">2012K-0644</strain>
        <strain evidence="18">H9558</strain>
        <strain evidence="33">ILBSalm5410218</strain>
        <strain evidence="37">ILBSalm5410235</strain>
        <strain evidence="9">ILBSalm5410236</strain>
        <strain evidence="41">ILBSalm5410241</strain>
        <strain evidence="40">ILBSalm5484194</strain>
        <strain evidence="11">ILBSalm5484217</strain>
        <strain evidence="32">ILBSalm5516149</strain>
        <strain evidence="17">ILBSalm5516165</strain>
        <strain evidence="3">ILBSalm5516185</strain>
        <strain evidence="36">J0905</strain>
        <strain evidence="39">K2082</strain>
        <strain evidence="49">K2331</strain>
        <strain evidence="25">M133</strain>
        <strain evidence="30">M2</strain>
        <strain evidence="16">M6</strain>
        <strain evidence="31">MB760</strain>
        <strain evidence="24">RD36</strain>
        <strain evidence="19">S14BD01605</strain>
        <strain evidence="8">Salmonella enterica</strain>
    </source>
</reference>
<evidence type="ECO:0000313" key="39">
    <source>
        <dbReference type="EMBL" id="HAE8167993.1"/>
    </source>
</evidence>
<dbReference type="EMBL" id="DAATCV010000020">
    <property type="protein sequence ID" value="HAE8075557.1"/>
    <property type="molecule type" value="Genomic_DNA"/>
</dbReference>
<dbReference type="EMBL" id="DAARJK010000021">
    <property type="protein sequence ID" value="HAE2676328.1"/>
    <property type="molecule type" value="Genomic_DNA"/>
</dbReference>
<dbReference type="EMBL" id="DAARBW010000010">
    <property type="protein sequence ID" value="HAE1789542.1"/>
    <property type="molecule type" value="Genomic_DNA"/>
</dbReference>
<evidence type="ECO:0000313" key="28">
    <source>
        <dbReference type="EMBL" id="HAE7142205.1"/>
    </source>
</evidence>
<accession>A0A6Y5W9C2</accession>
<evidence type="ECO:0000313" key="9">
    <source>
        <dbReference type="EMBL" id="HAE3247071.1"/>
    </source>
</evidence>
<dbReference type="EMBL" id="DAARJP010000009">
    <property type="protein sequence ID" value="HAE2694028.1"/>
    <property type="molecule type" value="Genomic_DNA"/>
</dbReference>
<dbReference type="EMBL" id="DAASRT010000030">
    <property type="protein sequence ID" value="HAE6765675.1"/>
    <property type="molecule type" value="Genomic_DNA"/>
</dbReference>
<dbReference type="EMBL" id="DAARJX010000020">
    <property type="protein sequence ID" value="HAE2735553.1"/>
    <property type="molecule type" value="Genomic_DNA"/>
</dbReference>
<dbReference type="EMBL" id="DAATAE010000011">
    <property type="protein sequence ID" value="HAE7753394.1"/>
    <property type="molecule type" value="Genomic_DNA"/>
</dbReference>
<dbReference type="EMBL" id="DAASNP010000038">
    <property type="protein sequence ID" value="HAE6247655.1"/>
    <property type="molecule type" value="Genomic_DNA"/>
</dbReference>
<evidence type="ECO:0000313" key="11">
    <source>
        <dbReference type="EMBL" id="HAE3347737.1"/>
    </source>
</evidence>
<reference evidence="1" key="1">
    <citation type="journal article" date="2018" name="Genome Biol.">
        <title>SKESA: strategic k-mer extension for scrupulous assemblies.</title>
        <authorList>
            <person name="Souvorov A."/>
            <person name="Agarwala R."/>
            <person name="Lipman D.J."/>
        </authorList>
    </citation>
    <scope>NUCLEOTIDE SEQUENCE</scope>
    <source>
        <strain evidence="46">09-1866</strain>
        <strain evidence="22">09-5505</strain>
        <strain evidence="15">10-8592</strain>
        <strain evidence="48">11-0553</strain>
        <strain evidence="13">11-3314</strain>
        <strain evidence="42">11-6847</strain>
        <strain evidence="23">12-8310</strain>
        <strain evidence="12">13-4181</strain>
        <strain evidence="2">2009K-1559</strain>
        <strain evidence="5">2009K-1742</strain>
        <strain evidence="34">2010K-0351</strain>
        <strain evidence="4">2010K-0668</strain>
        <strain evidence="29">2010K-0669</strain>
        <strain evidence="6">2010K-0672</strain>
        <strain evidence="26">2010K-0673</strain>
        <strain evidence="50">2010K-0677</strain>
        <strain evidence="45">2010K-0678</strain>
        <strain evidence="14">2011K-0019</strain>
        <strain evidence="7">2011K-0079</strain>
        <strain evidence="28">2011K-1668</strain>
        <strain evidence="1">2012K-0283</strain>
        <strain evidence="35">2012K-0284</strain>
        <strain evidence="38">2012K-0499</strain>
        <strain evidence="27">2012K-0597</strain>
        <strain evidence="43">2012K-0627</strain>
        <strain evidence="51">2012K-0628</strain>
        <strain evidence="44">2012K-0644</strain>
        <strain evidence="18">H9558</strain>
        <strain evidence="33">ILBSalm5410218</strain>
        <strain evidence="37">ILBSalm5410235</strain>
        <strain evidence="9">ILBSalm5410236</strain>
        <strain evidence="41">ILBSalm5410241</strain>
        <strain evidence="40">ILBSalm5484194</strain>
        <strain evidence="11">ILBSalm5484217</strain>
        <strain evidence="32">ILBSalm5516149</strain>
        <strain evidence="17">ILBSalm5516165</strain>
        <strain evidence="3">ILBSalm5516185</strain>
        <strain evidence="36">J0905</strain>
        <strain evidence="39">K2082</strain>
        <strain evidence="49">K2331</strain>
        <strain evidence="25">M133</strain>
        <strain evidence="30">M2</strain>
        <strain evidence="16">M6</strain>
        <strain evidence="31">MB760</strain>
        <strain evidence="24">RD36</strain>
        <strain evidence="19">S14BD01605</strain>
        <strain evidence="8">Salmonella enterica</strain>
    </source>
</reference>
<dbReference type="EMBL" id="DAASUJ010000008">
    <property type="protein sequence ID" value="HAE7064787.1"/>
    <property type="molecule type" value="Genomic_DNA"/>
</dbReference>
<evidence type="ECO:0000313" key="26">
    <source>
        <dbReference type="EMBL" id="HAE7100248.1"/>
    </source>
</evidence>
<dbReference type="EMBL" id="DAATDT010000014">
    <property type="protein sequence ID" value="HAE8183967.1"/>
    <property type="molecule type" value="Genomic_DNA"/>
</dbReference>
<dbReference type="EMBL" id="DAASAO010000019">
    <property type="protein sequence ID" value="HAE4715914.1"/>
    <property type="molecule type" value="Genomic_DNA"/>
</dbReference>
<dbReference type="EMBL" id="DAASZA010000018">
    <property type="protein sequence ID" value="HAE7613408.1"/>
    <property type="molecule type" value="Genomic_DNA"/>
</dbReference>
<evidence type="ECO:0000313" key="24">
    <source>
        <dbReference type="EMBL" id="HAE7064787.1"/>
    </source>
</evidence>
<dbReference type="EMBL" id="DAARWA010000020">
    <property type="protein sequence ID" value="HAE4177454.1"/>
    <property type="molecule type" value="Genomic_DNA"/>
</dbReference>
<evidence type="ECO:0000313" key="34">
    <source>
        <dbReference type="EMBL" id="HAE7888882.1"/>
    </source>
</evidence>
<organism evidence="1">
    <name type="scientific">Salmonella enteritidis</name>
    <dbReference type="NCBI Taxonomy" id="149539"/>
    <lineage>
        <taxon>Bacteria</taxon>
        <taxon>Pseudomonadati</taxon>
        <taxon>Pseudomonadota</taxon>
        <taxon>Gammaproteobacteria</taxon>
        <taxon>Enterobacterales</taxon>
        <taxon>Enterobacteriaceae</taxon>
        <taxon>Salmonella</taxon>
    </lineage>
</organism>
<dbReference type="EMBL" id="DAAUBE010000012">
    <property type="protein sequence ID" value="HAF0964921.1"/>
    <property type="molecule type" value="Genomic_DNA"/>
</dbReference>
<evidence type="ECO:0000313" key="27">
    <source>
        <dbReference type="EMBL" id="HAE7105785.1"/>
    </source>
</evidence>
<dbReference type="EMBL" id="DAATDR010000008">
    <property type="protein sequence ID" value="HAE8167993.1"/>
    <property type="molecule type" value="Genomic_DNA"/>
</dbReference>
<name>A0A6Y5W9C2_SALEN</name>
<dbReference type="EMBL" id="DAASDY010000010">
    <property type="protein sequence ID" value="HAE5117739.1"/>
    <property type="molecule type" value="Genomic_DNA"/>
</dbReference>
<evidence type="ECO:0000313" key="17">
    <source>
        <dbReference type="EMBL" id="HAE4751862.1"/>
    </source>
</evidence>
<evidence type="ECO:0000313" key="44">
    <source>
        <dbReference type="EMBL" id="HAF0231345.1"/>
    </source>
</evidence>
<evidence type="ECO:0000313" key="3">
    <source>
        <dbReference type="EMBL" id="HAE2259659.1"/>
    </source>
</evidence>
<dbReference type="EMBL" id="DAAUDO010000023">
    <property type="protein sequence ID" value="HAF1201826.1"/>
    <property type="molecule type" value="Genomic_DNA"/>
</dbReference>
<evidence type="ECO:0000313" key="30">
    <source>
        <dbReference type="EMBL" id="HAE7417976.1"/>
    </source>
</evidence>
<evidence type="ECO:0000313" key="40">
    <source>
        <dbReference type="EMBL" id="HAE8174298.1"/>
    </source>
</evidence>
<dbReference type="EMBL" id="DAAWIF010000007">
    <property type="protein sequence ID" value="HAF7996161.1"/>
    <property type="molecule type" value="Genomic_DNA"/>
</dbReference>
<dbReference type="EMBL" id="DAASUR010000010">
    <property type="protein sequence ID" value="HAE7100248.1"/>
    <property type="molecule type" value="Genomic_DNA"/>
</dbReference>
<evidence type="ECO:0000313" key="20">
    <source>
        <dbReference type="EMBL" id="HAE6247655.1"/>
    </source>
</evidence>
<evidence type="ECO:0000313" key="38">
    <source>
        <dbReference type="EMBL" id="HAE8151938.1"/>
    </source>
</evidence>
<dbReference type="EMBL" id="DAARGC010000009">
    <property type="protein sequence ID" value="HAE2285991.1"/>
    <property type="molecule type" value="Genomic_DNA"/>
</dbReference>
<dbReference type="EMBL" id="DAASAW010000010">
    <property type="protein sequence ID" value="HAE4751862.1"/>
    <property type="molecule type" value="Genomic_DNA"/>
</dbReference>
<dbReference type="EMBL" id="DAATBI010000020">
    <property type="protein sequence ID" value="HAE7888882.1"/>
    <property type="molecule type" value="Genomic_DNA"/>
</dbReference>
<comment type="caution">
    <text evidence="1">The sequence shown here is derived from an EMBL/GenBank/DDBJ whole genome shotgun (WGS) entry which is preliminary data.</text>
</comment>
<evidence type="ECO:0000313" key="31">
    <source>
        <dbReference type="EMBL" id="HAE7613408.1"/>
    </source>
</evidence>
<evidence type="ECO:0000313" key="22">
    <source>
        <dbReference type="EMBL" id="HAE6738384.1"/>
    </source>
</evidence>
<evidence type="ECO:0000313" key="6">
    <source>
        <dbReference type="EMBL" id="HAE2694028.1"/>
    </source>
</evidence>
<evidence type="ECO:0000313" key="23">
    <source>
        <dbReference type="EMBL" id="HAE6765675.1"/>
    </source>
</evidence>
<dbReference type="EMBL" id="DAASNV010000008">
    <property type="protein sequence ID" value="HAE6290139.1"/>
    <property type="molecule type" value="Genomic_DNA"/>
</dbReference>
<proteinExistence type="predicted"/>
<dbReference type="EMBL" id="DAATUZ010000019">
    <property type="protein sequence ID" value="HAF0231345.1"/>
    <property type="molecule type" value="Genomic_DNA"/>
</dbReference>
<evidence type="ECO:0000313" key="43">
    <source>
        <dbReference type="EMBL" id="HAE9949744.1"/>
    </source>
</evidence>
<evidence type="ECO:0000313" key="13">
    <source>
        <dbReference type="EMBL" id="HAE3633697.1"/>
    </source>
</evidence>
<dbReference type="EMBL" id="DAATOV010000033">
    <property type="protein sequence ID" value="HAE9007558.1"/>
    <property type="molecule type" value="Genomic_DNA"/>
</dbReference>
<protein>
    <submittedName>
        <fullName evidence="1">Uncharacterized protein</fullName>
    </submittedName>
</protein>
<evidence type="ECO:0000313" key="37">
    <source>
        <dbReference type="EMBL" id="HAE8138664.1"/>
    </source>
</evidence>
<evidence type="ECO:0000313" key="33">
    <source>
        <dbReference type="EMBL" id="HAE7761960.1"/>
    </source>
</evidence>
<dbReference type="EMBL" id="DAARNM010000010">
    <property type="protein sequence ID" value="HAE3247071.1"/>
    <property type="molecule type" value="Genomic_DNA"/>
</dbReference>
<evidence type="ECO:0000313" key="5">
    <source>
        <dbReference type="EMBL" id="HAE2676328.1"/>
    </source>
</evidence>
<sequence length="51" mass="5931">MTIVGKIRREPNGGLRCMNLSILATDFYRSTFTINNYAQSLSHTRQDTKYF</sequence>
<dbReference type="EMBL" id="DAARFW010000009">
    <property type="protein sequence ID" value="HAE2259659.1"/>
    <property type="molecule type" value="Genomic_DNA"/>
</dbReference>
<dbReference type="EMBL" id="DAATSS010000009">
    <property type="protein sequence ID" value="HAE9949744.1"/>
    <property type="molecule type" value="Genomic_DNA"/>
</dbReference>
<dbReference type="EMBL" id="DAASRL010000033">
    <property type="protein sequence ID" value="HAE6738384.1"/>
    <property type="molecule type" value="Genomic_DNA"/>
</dbReference>
<evidence type="ECO:0000313" key="16">
    <source>
        <dbReference type="EMBL" id="HAE4715914.1"/>
    </source>
</evidence>
<evidence type="ECO:0000313" key="21">
    <source>
        <dbReference type="EMBL" id="HAE6290139.1"/>
    </source>
</evidence>
<evidence type="ECO:0000313" key="12">
    <source>
        <dbReference type="EMBL" id="HAE3611932.1"/>
    </source>
</evidence>
<dbReference type="EMBL" id="DAATAG010000010">
    <property type="protein sequence ID" value="HAE7761960.1"/>
    <property type="molecule type" value="Genomic_DNA"/>
</dbReference>
<dbReference type="EMBL" id="DAATZQ010000034">
    <property type="protein sequence ID" value="HAF0783292.1"/>
    <property type="molecule type" value="Genomic_DNA"/>
</dbReference>
<dbReference type="EMBL" id="DAARRL010000042">
    <property type="protein sequence ID" value="HAE3633697.1"/>
    <property type="molecule type" value="Genomic_DNA"/>
</dbReference>
<evidence type="ECO:0000313" key="51">
    <source>
        <dbReference type="EMBL" id="HAF7996161.1"/>
    </source>
</evidence>
<evidence type="ECO:0000313" key="47">
    <source>
        <dbReference type="EMBL" id="HAF0964921.1"/>
    </source>
</evidence>
<evidence type="ECO:0000313" key="10">
    <source>
        <dbReference type="EMBL" id="HAE3333797.1"/>
    </source>
</evidence>
<dbReference type="EMBL" id="DAARRD010000006">
    <property type="protein sequence ID" value="HAE3611932.1"/>
    <property type="molecule type" value="Genomic_DNA"/>
</dbReference>
<evidence type="ECO:0000313" key="19">
    <source>
        <dbReference type="EMBL" id="HAE5117739.1"/>
    </source>
</evidence>
<evidence type="ECO:0000313" key="25">
    <source>
        <dbReference type="EMBL" id="HAE7086801.1"/>
    </source>
</evidence>
<evidence type="ECO:0000313" key="4">
    <source>
        <dbReference type="EMBL" id="HAE2285991.1"/>
    </source>
</evidence>
<gene>
    <name evidence="4" type="ORF">G3259_002643</name>
    <name evidence="6" type="ORF">G3346_002751</name>
    <name evidence="5" type="ORF">G3347_003681</name>
    <name evidence="7" type="ORF">G3348_003009</name>
    <name evidence="8" type="ORF">G3414_003259</name>
    <name evidence="10" type="ORF">G3453_003763</name>
    <name evidence="12" type="ORF">G3972_003444</name>
    <name evidence="13" type="ORF">G3984_002780</name>
    <name evidence="2" type="ORF">G3V00_002779</name>
    <name evidence="43" type="ORF">G4179_002398</name>
    <name evidence="14" type="ORF">G4B49_003568</name>
    <name evidence="15" type="ORF">G4D14_001304</name>
    <name evidence="18" type="ORF">G4G55_003824</name>
    <name evidence="19" type="ORF">G4G70_001174</name>
    <name evidence="20" type="ORF">G4J13_003150</name>
    <name evidence="21" type="ORF">G4J27_003500</name>
    <name evidence="22" type="ORF">G4K89_003146</name>
    <name evidence="23" type="ORF">G4L00_003512</name>
    <name evidence="26" type="ORF">G4O33_002390</name>
    <name evidence="27" type="ORF">G4O34_003477</name>
    <name evidence="28" type="ORF">G4O38_003416</name>
    <name evidence="29" type="ORF">G4O43_002916</name>
    <name evidence="34" type="ORF">G4P71_003177</name>
    <name evidence="35" type="ORF">G4Q33_003219</name>
    <name evidence="36" type="ORF">G4Q34_002641</name>
    <name evidence="42" type="ORF">G4Y16_003043</name>
    <name evidence="39" type="ORF">G4Y74_001456</name>
    <name evidence="38" type="ORF">G4Y75_003226</name>
    <name evidence="49" type="ORF">G9273_002336</name>
    <name evidence="51" type="ORF">G9374_001769</name>
    <name evidence="50" type="ORF">G9375_002923</name>
    <name evidence="45" type="ORF">G9C39_002721</name>
    <name evidence="48" type="ORF">G9G26_002192</name>
    <name evidence="47" type="ORF">G9G49_002101</name>
    <name evidence="44" type="ORF">G9W26_003769</name>
    <name evidence="46" type="ORF">G9W60_003529</name>
    <name evidence="30" type="ORF">GNA67_003345</name>
    <name evidence="31" type="ORF">GNA89_003418</name>
    <name evidence="16" type="ORF">GNA90_004014</name>
    <name evidence="33" type="ORF">GNA94_003339</name>
    <name evidence="24" type="ORF">GNA95_003697</name>
    <name evidence="25" type="ORF">GNB01_002919</name>
    <name evidence="9" type="ORF">GNB24_003382</name>
    <name evidence="17" type="ORF">GNB26_003410</name>
    <name evidence="41" type="ORF">GNB30_004049</name>
    <name evidence="32" type="ORF">GNB32_003818</name>
    <name evidence="3" type="ORF">GNB39_003573</name>
    <name evidence="40" type="ORF">GNB51_003342</name>
    <name evidence="11" type="ORF">GNB52_003644</name>
    <name evidence="37" type="ORF">GNB53_003411</name>
    <name evidence="1" type="ORF">GYI57_002168</name>
</gene>
<dbReference type="EMBL" id="DAARZB010000005">
    <property type="protein sequence ID" value="HAE4531923.1"/>
    <property type="molecule type" value="Genomic_DNA"/>
</dbReference>
<evidence type="ECO:0000313" key="29">
    <source>
        <dbReference type="EMBL" id="HAE7168416.1"/>
    </source>
</evidence>
<evidence type="ECO:0000313" key="46">
    <source>
        <dbReference type="EMBL" id="HAF0783292.1"/>
    </source>
</evidence>